<dbReference type="NCBIfam" id="TIGR00561">
    <property type="entry name" value="pntA"/>
    <property type="match status" value="1"/>
</dbReference>
<feature type="transmembrane region" description="Helical" evidence="17">
    <location>
        <begin position="402"/>
        <end position="417"/>
    </location>
</feature>
<evidence type="ECO:0000256" key="17">
    <source>
        <dbReference type="SAM" id="Phobius"/>
    </source>
</evidence>
<keyword evidence="20" id="KW-0560">Oxidoreductase</keyword>
<gene>
    <name evidence="20" type="primary">pntA</name>
    <name evidence="20" type="ORF">AO703_10980</name>
</gene>
<evidence type="ECO:0000313" key="20">
    <source>
        <dbReference type="EMBL" id="ALR76802.1"/>
    </source>
</evidence>
<dbReference type="PANTHER" id="PTHR10160">
    <property type="entry name" value="NAD(P) TRANSHYDROGENASE"/>
    <property type="match status" value="1"/>
</dbReference>
<evidence type="ECO:0000256" key="1">
    <source>
        <dbReference type="ARBA" id="ARBA00003943"/>
    </source>
</evidence>
<evidence type="ECO:0000256" key="2">
    <source>
        <dbReference type="ARBA" id="ARBA00004429"/>
    </source>
</evidence>
<evidence type="ECO:0000256" key="7">
    <source>
        <dbReference type="ARBA" id="ARBA00022692"/>
    </source>
</evidence>
<dbReference type="Pfam" id="PF01262">
    <property type="entry name" value="AlaDh_PNT_C"/>
    <property type="match status" value="1"/>
</dbReference>
<dbReference type="GO" id="GO:0008750">
    <property type="term" value="F:proton-translocating NAD(P)+ transhydrogenase activity"/>
    <property type="evidence" value="ECO:0007669"/>
    <property type="project" value="UniProtKB-EC"/>
</dbReference>
<evidence type="ECO:0000256" key="3">
    <source>
        <dbReference type="ARBA" id="ARBA00005689"/>
    </source>
</evidence>
<feature type="transmembrane region" description="Helical" evidence="17">
    <location>
        <begin position="479"/>
        <end position="498"/>
    </location>
</feature>
<dbReference type="PROSITE" id="PS00837">
    <property type="entry name" value="ALADH_PNT_2"/>
    <property type="match status" value="1"/>
</dbReference>
<keyword evidence="7 17" id="KW-0812">Transmembrane</keyword>
<reference evidence="21" key="1">
    <citation type="submission" date="2015-10" db="EMBL/GenBank/DDBJ databases">
        <title>Complete Genome Sequencing of Klebsiella sp. strain G5.</title>
        <authorList>
            <person name="Chan K.-G."/>
            <person name="Chen J.-W."/>
        </authorList>
    </citation>
    <scope>NUCLEOTIDE SEQUENCE [LARGE SCALE GENOMIC DNA]</scope>
    <source>
        <strain evidence="21">G5</strain>
    </source>
</reference>
<dbReference type="SUPFAM" id="SSF52283">
    <property type="entry name" value="Formate/glycerate dehydrogenase catalytic domain-like"/>
    <property type="match status" value="1"/>
</dbReference>
<dbReference type="GO" id="GO:0005886">
    <property type="term" value="C:plasma membrane"/>
    <property type="evidence" value="ECO:0007669"/>
    <property type="project" value="UniProtKB-SubCell"/>
</dbReference>
<feature type="transmembrane region" description="Helical" evidence="17">
    <location>
        <begin position="454"/>
        <end position="473"/>
    </location>
</feature>
<dbReference type="RefSeq" id="WP_062741225.1">
    <property type="nucleotide sequence ID" value="NZ_CP012871.1"/>
</dbReference>
<dbReference type="InterPro" id="IPR024605">
    <property type="entry name" value="NADP_transhyd_a_C"/>
</dbReference>
<evidence type="ECO:0000256" key="6">
    <source>
        <dbReference type="ARBA" id="ARBA00022519"/>
    </source>
</evidence>
<dbReference type="PANTHER" id="PTHR10160:SF19">
    <property type="entry name" value="PROTON-TRANSLOCATING NAD(P)(+) TRANSHYDROGENASE"/>
    <property type="match status" value="1"/>
</dbReference>
<evidence type="ECO:0000256" key="15">
    <source>
        <dbReference type="ARBA" id="ARBA00071831"/>
    </source>
</evidence>
<evidence type="ECO:0000256" key="12">
    <source>
        <dbReference type="ARBA" id="ARBA00023027"/>
    </source>
</evidence>
<feature type="domain" description="Alanine dehydrogenase/pyridine nucleotide transhydrogenase N-terminal" evidence="19">
    <location>
        <begin position="4"/>
        <end position="137"/>
    </location>
</feature>
<evidence type="ECO:0000256" key="14">
    <source>
        <dbReference type="ARBA" id="ARBA00048202"/>
    </source>
</evidence>
<dbReference type="InterPro" id="IPR008143">
    <property type="entry name" value="Ala_DH/PNT_CS2"/>
</dbReference>
<dbReference type="GO" id="GO:0006740">
    <property type="term" value="P:NADPH regeneration"/>
    <property type="evidence" value="ECO:0007669"/>
    <property type="project" value="TreeGrafter"/>
</dbReference>
<comment type="function">
    <text evidence="1 16">The transhydrogenation between NADH and NADP is coupled to respiration and ATP hydrolysis and functions as a proton pump across the membrane.</text>
</comment>
<evidence type="ECO:0000313" key="21">
    <source>
        <dbReference type="Proteomes" id="UP000069162"/>
    </source>
</evidence>
<name>A0A806X7A3_9ENTR</name>
<dbReference type="KEGG" id="kle:AO703_10980"/>
<keyword evidence="9 16" id="KW-0521">NADP</keyword>
<dbReference type="FunFam" id="3.40.50.720:FF:000063">
    <property type="entry name" value="NAD(P) transhydrogenase subunit alpha"/>
    <property type="match status" value="1"/>
</dbReference>
<keyword evidence="11 17" id="KW-1133">Transmembrane helix</keyword>
<dbReference type="Pfam" id="PF05222">
    <property type="entry name" value="AlaDh_PNT_N"/>
    <property type="match status" value="1"/>
</dbReference>
<comment type="catalytic activity">
    <reaction evidence="14 16">
        <text>NAD(+) + NADPH + H(+)(in) = NADH + NADP(+) + H(+)(out)</text>
        <dbReference type="Rhea" id="RHEA:47992"/>
        <dbReference type="ChEBI" id="CHEBI:15378"/>
        <dbReference type="ChEBI" id="CHEBI:57540"/>
        <dbReference type="ChEBI" id="CHEBI:57783"/>
        <dbReference type="ChEBI" id="CHEBI:57945"/>
        <dbReference type="ChEBI" id="CHEBI:58349"/>
        <dbReference type="EC" id="7.1.1.1"/>
    </reaction>
</comment>
<evidence type="ECO:0000256" key="9">
    <source>
        <dbReference type="ARBA" id="ARBA00022857"/>
    </source>
</evidence>
<evidence type="ECO:0000256" key="8">
    <source>
        <dbReference type="ARBA" id="ARBA00022741"/>
    </source>
</evidence>
<comment type="similarity">
    <text evidence="3 16">Belongs to the AlaDH/PNT family.</text>
</comment>
<dbReference type="OrthoDB" id="9804592at2"/>
<evidence type="ECO:0000259" key="18">
    <source>
        <dbReference type="SMART" id="SM01002"/>
    </source>
</evidence>
<organism evidence="20 21">
    <name type="scientific">[Enterobacter] lignolyticus</name>
    <dbReference type="NCBI Taxonomy" id="1334193"/>
    <lineage>
        <taxon>Bacteria</taxon>
        <taxon>Pseudomonadati</taxon>
        <taxon>Pseudomonadota</taxon>
        <taxon>Gammaproteobacteria</taxon>
        <taxon>Enterobacterales</taxon>
        <taxon>Enterobacteriaceae</taxon>
        <taxon>Pluralibacter</taxon>
    </lineage>
</organism>
<dbReference type="InterPro" id="IPR036291">
    <property type="entry name" value="NAD(P)-bd_dom_sf"/>
</dbReference>
<dbReference type="InterPro" id="IPR026255">
    <property type="entry name" value="NADP_transhyd_a"/>
</dbReference>
<evidence type="ECO:0000256" key="13">
    <source>
        <dbReference type="ARBA" id="ARBA00023136"/>
    </source>
</evidence>
<dbReference type="Pfam" id="PF12769">
    <property type="entry name" value="PNTB_4TM"/>
    <property type="match status" value="1"/>
</dbReference>
<feature type="domain" description="Alanine dehydrogenase/pyridine nucleotide transhydrogenase NAD(H)-binding" evidence="18">
    <location>
        <begin position="146"/>
        <end position="311"/>
    </location>
</feature>
<dbReference type="CDD" id="cd05304">
    <property type="entry name" value="Rubrum_tdh"/>
    <property type="match status" value="1"/>
</dbReference>
<keyword evidence="8 16" id="KW-0547">Nucleotide-binding</keyword>
<feature type="transmembrane region" description="Helical" evidence="17">
    <location>
        <begin position="423"/>
        <end position="442"/>
    </location>
</feature>
<dbReference type="InterPro" id="IPR007886">
    <property type="entry name" value="AlaDH/PNT_N"/>
</dbReference>
<dbReference type="GO" id="GO:0016491">
    <property type="term" value="F:oxidoreductase activity"/>
    <property type="evidence" value="ECO:0007669"/>
    <property type="project" value="UniProtKB-KW"/>
</dbReference>
<evidence type="ECO:0000256" key="11">
    <source>
        <dbReference type="ARBA" id="ARBA00022989"/>
    </source>
</evidence>
<dbReference type="FunFam" id="3.40.50.720:FF:000028">
    <property type="entry name" value="NAD(P) transhydrogenase subunit alpha"/>
    <property type="match status" value="1"/>
</dbReference>
<dbReference type="SMART" id="SM01003">
    <property type="entry name" value="AlaDh_PNT_N"/>
    <property type="match status" value="1"/>
</dbReference>
<keyword evidence="10 16" id="KW-1278">Translocase</keyword>
<dbReference type="PIRSF" id="PIRSF000203">
    <property type="entry name" value="NADP_transhydrogenase_alpha"/>
    <property type="match status" value="1"/>
</dbReference>
<dbReference type="AlphaFoldDB" id="A0A806X7A3"/>
<dbReference type="InterPro" id="IPR007698">
    <property type="entry name" value="AlaDH/PNT_NAD(H)-bd"/>
</dbReference>
<dbReference type="SMART" id="SM01002">
    <property type="entry name" value="AlaDh_PNT_C"/>
    <property type="match status" value="1"/>
</dbReference>
<dbReference type="SUPFAM" id="SSF51735">
    <property type="entry name" value="NAD(P)-binding Rossmann-fold domains"/>
    <property type="match status" value="1"/>
</dbReference>
<keyword evidence="6" id="KW-0997">Cell inner membrane</keyword>
<dbReference type="NCBIfam" id="NF006942">
    <property type="entry name" value="PRK09424.1"/>
    <property type="match status" value="1"/>
</dbReference>
<evidence type="ECO:0000256" key="4">
    <source>
        <dbReference type="ARBA" id="ARBA00012943"/>
    </source>
</evidence>
<evidence type="ECO:0000256" key="5">
    <source>
        <dbReference type="ARBA" id="ARBA00022475"/>
    </source>
</evidence>
<proteinExistence type="inferred from homology"/>
<dbReference type="EMBL" id="CP012871">
    <property type="protein sequence ID" value="ALR76802.1"/>
    <property type="molecule type" value="Genomic_DNA"/>
</dbReference>
<keyword evidence="5" id="KW-1003">Cell membrane</keyword>
<sequence>MRIAVPKETLALETRVAATPKTVEQLCKLGFTVAIESGAGKLASFDDQAYVGAGAEIVEGNAIWQADIILKVNAPTEDEIALLNAGTTLISFIWPAQNAGLLAKLAERNINVMAMDSVPRISRAQSLDALSSMANIAGYRAIVEAAHEFGRFFTGQITAAGKVPPAKVMVIGAGVAGLAAIGAANSLGAIVRAFDTRPEVKEQVQSMGAEFLELDFEEEAGSGDGYAKVMSEAFIKAEMALFAAQAKEVDIIVTTALIPGKPAPKLITREMVDSMTPGSVIVDLAAQNGGNCEYTVPGEIFTTPGGVRVIGYTDLAGRLPTQSSQLYGTNLVNLLKLLCSEKDGNIKIDFDDVVVRGVTVIREGEVTWPAPPIQVSAQPKAAVKAETAPVEPAKPASPWRKYALMALAIVLFGWLANVAPKEFLGHFTVFALSCVVGYYVVWNVSHALHTPLMSVTNAISGIIVVGALLQIGHGGWVSFLSFIAVLIASINIFGGFTVTQRMLKMFRKG</sequence>
<keyword evidence="13 17" id="KW-0472">Membrane</keyword>
<evidence type="ECO:0000259" key="19">
    <source>
        <dbReference type="SMART" id="SM01003"/>
    </source>
</evidence>
<dbReference type="GO" id="GO:0050661">
    <property type="term" value="F:NADP binding"/>
    <property type="evidence" value="ECO:0007669"/>
    <property type="project" value="TreeGrafter"/>
</dbReference>
<dbReference type="Proteomes" id="UP000069162">
    <property type="component" value="Chromosome"/>
</dbReference>
<dbReference type="Gene3D" id="3.40.50.720">
    <property type="entry name" value="NAD(P)-binding Rossmann-like Domain"/>
    <property type="match status" value="2"/>
</dbReference>
<comment type="subcellular location">
    <subcellularLocation>
        <location evidence="2">Cell inner membrane</location>
        <topology evidence="2">Multi-pass membrane protein</topology>
    </subcellularLocation>
</comment>
<dbReference type="EC" id="7.1.1.1" evidence="4 16"/>
<evidence type="ECO:0000256" key="16">
    <source>
        <dbReference type="PIRNR" id="PIRNR000203"/>
    </source>
</evidence>
<protein>
    <recommendedName>
        <fullName evidence="15 16">NAD(P) transhydrogenase subunit alpha</fullName>
        <ecNumber evidence="4 16">7.1.1.1</ecNumber>
    </recommendedName>
</protein>
<evidence type="ECO:0000256" key="10">
    <source>
        <dbReference type="ARBA" id="ARBA00022967"/>
    </source>
</evidence>
<keyword evidence="12 16" id="KW-0520">NAD</keyword>
<accession>A0A806X7A3</accession>